<sequence length="54" mass="5767">MLELGWAVRDARTGGGYVTELGRAALAAGIIRRDGLVEGRTGIHPDAPFAVYRL</sequence>
<name>A0ABQ5R7W1_9ACTN</name>
<comment type="caution">
    <text evidence="1">The sequence shown here is derived from an EMBL/GenBank/DDBJ whole genome shotgun (WGS) entry which is preliminary data.</text>
</comment>
<organism evidence="1 2">
    <name type="scientific">Phytohabitans aurantiacus</name>
    <dbReference type="NCBI Taxonomy" id="3016789"/>
    <lineage>
        <taxon>Bacteria</taxon>
        <taxon>Bacillati</taxon>
        <taxon>Actinomycetota</taxon>
        <taxon>Actinomycetes</taxon>
        <taxon>Micromonosporales</taxon>
        <taxon>Micromonosporaceae</taxon>
    </lineage>
</organism>
<protein>
    <submittedName>
        <fullName evidence="1">Uncharacterized protein</fullName>
    </submittedName>
</protein>
<accession>A0ABQ5R7W1</accession>
<evidence type="ECO:0000313" key="2">
    <source>
        <dbReference type="Proteomes" id="UP001144280"/>
    </source>
</evidence>
<evidence type="ECO:0000313" key="1">
    <source>
        <dbReference type="EMBL" id="GLI02849.1"/>
    </source>
</evidence>
<proteinExistence type="predicted"/>
<keyword evidence="2" id="KW-1185">Reference proteome</keyword>
<dbReference type="Proteomes" id="UP001144280">
    <property type="component" value="Unassembled WGS sequence"/>
</dbReference>
<gene>
    <name evidence="1" type="ORF">Pa4123_81270</name>
</gene>
<reference evidence="1" key="1">
    <citation type="submission" date="2022-12" db="EMBL/GenBank/DDBJ databases">
        <title>New Phytohabitans aurantiacus sp. RD004123 nov., an actinomycete isolated from soil.</title>
        <authorList>
            <person name="Triningsih D.W."/>
            <person name="Harunari E."/>
            <person name="Igarashi Y."/>
        </authorList>
    </citation>
    <scope>NUCLEOTIDE SEQUENCE</scope>
    <source>
        <strain evidence="1">RD004123</strain>
    </source>
</reference>
<dbReference type="EMBL" id="BSDI01000071">
    <property type="protein sequence ID" value="GLI02849.1"/>
    <property type="molecule type" value="Genomic_DNA"/>
</dbReference>